<reference evidence="3 4" key="1">
    <citation type="submission" date="2016-12" db="EMBL/GenBank/DDBJ databases">
        <title>The draft genome sequence of Actinophytocola xinjiangensis.</title>
        <authorList>
            <person name="Wang W."/>
            <person name="Yuan L."/>
        </authorList>
    </citation>
    <scope>NUCLEOTIDE SEQUENCE [LARGE SCALE GENOMIC DNA]</scope>
    <source>
        <strain evidence="3 4">CGMCC 4.4663</strain>
    </source>
</reference>
<proteinExistence type="predicted"/>
<protein>
    <recommendedName>
        <fullName evidence="2">LppM domain-containing protein</fullName>
    </recommendedName>
</protein>
<evidence type="ECO:0000259" key="2">
    <source>
        <dbReference type="Pfam" id="PF21946"/>
    </source>
</evidence>
<sequence length="220" mass="23343">MIGLVVLFGVLTVSLTGCLRLHAALAVSQDDLISGEIVVAALPSGPEDKGPELTIRPELTDRVSTEPYSADGYVGQKVTFDNLRFADFSLLTETISTAKQYRMSFRRSGGLVSLAGSIDLTRVPADRADVQVKIALPGGVSRTNGDNTDGTITWTPKPGAVTEFSATTQYSGEEGLSWAQWVAAVGGGAVVVALLVVLLALFTHRRTLRAERLQAAAARR</sequence>
<keyword evidence="1" id="KW-0812">Transmembrane</keyword>
<dbReference type="Pfam" id="PF21946">
    <property type="entry name" value="LppM"/>
    <property type="match status" value="1"/>
</dbReference>
<evidence type="ECO:0000256" key="1">
    <source>
        <dbReference type="SAM" id="Phobius"/>
    </source>
</evidence>
<keyword evidence="1" id="KW-0472">Membrane</keyword>
<organism evidence="3 4">
    <name type="scientific">Actinophytocola xinjiangensis</name>
    <dbReference type="NCBI Taxonomy" id="485602"/>
    <lineage>
        <taxon>Bacteria</taxon>
        <taxon>Bacillati</taxon>
        <taxon>Actinomycetota</taxon>
        <taxon>Actinomycetes</taxon>
        <taxon>Pseudonocardiales</taxon>
        <taxon>Pseudonocardiaceae</taxon>
    </lineage>
</organism>
<feature type="transmembrane region" description="Helical" evidence="1">
    <location>
        <begin position="178"/>
        <end position="202"/>
    </location>
</feature>
<evidence type="ECO:0000313" key="3">
    <source>
        <dbReference type="EMBL" id="OLF08652.1"/>
    </source>
</evidence>
<comment type="caution">
    <text evidence="3">The sequence shown here is derived from an EMBL/GenBank/DDBJ whole genome shotgun (WGS) entry which is preliminary data.</text>
</comment>
<dbReference type="InterPro" id="IPR053807">
    <property type="entry name" value="LppM"/>
</dbReference>
<keyword evidence="1" id="KW-1133">Transmembrane helix</keyword>
<name>A0A7Z1AX32_9PSEU</name>
<dbReference type="EMBL" id="MSIF01000011">
    <property type="protein sequence ID" value="OLF08652.1"/>
    <property type="molecule type" value="Genomic_DNA"/>
</dbReference>
<evidence type="ECO:0000313" key="4">
    <source>
        <dbReference type="Proteomes" id="UP000185696"/>
    </source>
</evidence>
<dbReference type="RefSeq" id="WP_075134807.1">
    <property type="nucleotide sequence ID" value="NZ_MSIF01000011.1"/>
</dbReference>
<dbReference type="Proteomes" id="UP000185696">
    <property type="component" value="Unassembled WGS sequence"/>
</dbReference>
<keyword evidence="4" id="KW-1185">Reference proteome</keyword>
<dbReference type="AlphaFoldDB" id="A0A7Z1AX32"/>
<feature type="domain" description="LppM" evidence="2">
    <location>
        <begin position="20"/>
        <end position="170"/>
    </location>
</feature>
<accession>A0A7Z1AX32</accession>
<gene>
    <name evidence="3" type="ORF">BLA60_21740</name>
</gene>
<dbReference type="OrthoDB" id="3712375at2"/>